<name>A0A9P7LBQ1_9HYPO</name>
<sequence>MPLRPGPGAALTPPRQLSCRHRPHRHQHHRLDEPPNPTTTLLTHVQRIIHLLYHFTVIPSTQPPPIAELYLSWNSICSVAGILPEHLFFSSRISLPAYFLLGCALINFIVPDLDHLVRLP</sequence>
<evidence type="ECO:0000256" key="1">
    <source>
        <dbReference type="SAM" id="MobiDB-lite"/>
    </source>
</evidence>
<feature type="compositionally biased region" description="Basic residues" evidence="1">
    <location>
        <begin position="18"/>
        <end position="29"/>
    </location>
</feature>
<dbReference type="AlphaFoldDB" id="A0A9P7LBQ1"/>
<dbReference type="EMBL" id="JADFTT010000006">
    <property type="protein sequence ID" value="KAG5773971.1"/>
    <property type="molecule type" value="Genomic_DNA"/>
</dbReference>
<organism evidence="2 3">
    <name type="scientific">Fusarium xylarioides</name>
    <dbReference type="NCBI Taxonomy" id="221167"/>
    <lineage>
        <taxon>Eukaryota</taxon>
        <taxon>Fungi</taxon>
        <taxon>Dikarya</taxon>
        <taxon>Ascomycota</taxon>
        <taxon>Pezizomycotina</taxon>
        <taxon>Sordariomycetes</taxon>
        <taxon>Hypocreomycetidae</taxon>
        <taxon>Hypocreales</taxon>
        <taxon>Nectriaceae</taxon>
        <taxon>Fusarium</taxon>
        <taxon>Fusarium fujikuroi species complex</taxon>
    </lineage>
</organism>
<evidence type="ECO:0000313" key="2">
    <source>
        <dbReference type="EMBL" id="KAG5773971.1"/>
    </source>
</evidence>
<comment type="caution">
    <text evidence="2">The sequence shown here is derived from an EMBL/GenBank/DDBJ whole genome shotgun (WGS) entry which is preliminary data.</text>
</comment>
<feature type="region of interest" description="Disordered" evidence="1">
    <location>
        <begin position="1"/>
        <end position="36"/>
    </location>
</feature>
<dbReference type="Proteomes" id="UP000750502">
    <property type="component" value="Unassembled WGS sequence"/>
</dbReference>
<gene>
    <name evidence="2" type="ORF">H9Q72_000497</name>
</gene>
<keyword evidence="3" id="KW-1185">Reference proteome</keyword>
<proteinExistence type="predicted"/>
<protein>
    <submittedName>
        <fullName evidence="2">Uncharacterized protein</fullName>
    </submittedName>
</protein>
<reference evidence="2" key="1">
    <citation type="journal article" date="2020" name="bioRxiv">
        <title>Historical genomics reveals the evolutionary mechanisms behind multiple outbreaks of the host-specific coffee wilt pathogen Fusarium xylarioides.</title>
        <authorList>
            <person name="Peck D."/>
            <person name="Nowell R.W."/>
            <person name="Flood J."/>
            <person name="Ryan M.J."/>
            <person name="Barraclough T.G."/>
        </authorList>
    </citation>
    <scope>NUCLEOTIDE SEQUENCE</scope>
    <source>
        <strain evidence="2">IMI 127659i</strain>
    </source>
</reference>
<evidence type="ECO:0000313" key="3">
    <source>
        <dbReference type="Proteomes" id="UP000750502"/>
    </source>
</evidence>
<accession>A0A9P7LBQ1</accession>
<reference evidence="2" key="2">
    <citation type="submission" date="2020-10" db="EMBL/GenBank/DDBJ databases">
        <authorList>
            <person name="Peck L.D."/>
            <person name="Nowell R.W."/>
            <person name="Flood J."/>
            <person name="Ryan M.J."/>
            <person name="Barraclough T.G."/>
        </authorList>
    </citation>
    <scope>NUCLEOTIDE SEQUENCE</scope>
    <source>
        <strain evidence="2">IMI 127659i</strain>
    </source>
</reference>